<dbReference type="Proteomes" id="UP000280935">
    <property type="component" value="Unassembled WGS sequence"/>
</dbReference>
<keyword evidence="3" id="KW-0547">Nucleotide-binding</keyword>
<dbReference type="EMBL" id="RQYT01000028">
    <property type="protein sequence ID" value="RRD48840.1"/>
    <property type="molecule type" value="Genomic_DNA"/>
</dbReference>
<name>A0A3P1WU00_9ACTN</name>
<dbReference type="InterPro" id="IPR027417">
    <property type="entry name" value="P-loop_NTPase"/>
</dbReference>
<accession>A0A3P1WU00</accession>
<dbReference type="GO" id="GO:0005524">
    <property type="term" value="F:ATP binding"/>
    <property type="evidence" value="ECO:0007669"/>
    <property type="project" value="UniProtKB-KW"/>
</dbReference>
<feature type="domain" description="AAA" evidence="1">
    <location>
        <begin position="20"/>
        <end position="130"/>
    </location>
</feature>
<feature type="domain" description="DUF4143" evidence="2">
    <location>
        <begin position="196"/>
        <end position="371"/>
    </location>
</feature>
<evidence type="ECO:0000259" key="1">
    <source>
        <dbReference type="Pfam" id="PF13173"/>
    </source>
</evidence>
<gene>
    <name evidence="3" type="ORF">EII35_10805</name>
</gene>
<dbReference type="SUPFAM" id="SSF52540">
    <property type="entry name" value="P-loop containing nucleoside triphosphate hydrolases"/>
    <property type="match status" value="1"/>
</dbReference>
<keyword evidence="3" id="KW-0067">ATP-binding</keyword>
<protein>
    <submittedName>
        <fullName evidence="3">ATP-binding protein</fullName>
    </submittedName>
</protein>
<dbReference type="InterPro" id="IPR025420">
    <property type="entry name" value="DUF4143"/>
</dbReference>
<evidence type="ECO:0000313" key="4">
    <source>
        <dbReference type="Proteomes" id="UP000280935"/>
    </source>
</evidence>
<dbReference type="PANTHER" id="PTHR43566:SF2">
    <property type="entry name" value="DUF4143 DOMAIN-CONTAINING PROTEIN"/>
    <property type="match status" value="1"/>
</dbReference>
<evidence type="ECO:0000259" key="2">
    <source>
        <dbReference type="Pfam" id="PF13635"/>
    </source>
</evidence>
<comment type="caution">
    <text evidence="3">The sequence shown here is derived from an EMBL/GenBank/DDBJ whole genome shotgun (WGS) entry which is preliminary data.</text>
</comment>
<dbReference type="Pfam" id="PF13635">
    <property type="entry name" value="DUF4143"/>
    <property type="match status" value="1"/>
</dbReference>
<dbReference type="RefSeq" id="WP_125228482.1">
    <property type="nucleotide sequence ID" value="NZ_RQYT01000028.1"/>
</dbReference>
<dbReference type="InterPro" id="IPR041682">
    <property type="entry name" value="AAA_14"/>
</dbReference>
<evidence type="ECO:0000313" key="3">
    <source>
        <dbReference type="EMBL" id="RRD48840.1"/>
    </source>
</evidence>
<reference evidence="3 4" key="1">
    <citation type="submission" date="2018-11" db="EMBL/GenBank/DDBJ databases">
        <title>Genomes From Bacteria Associated with the Canine Oral Cavity: a Test Case for Automated Genome-Based Taxonomic Assignment.</title>
        <authorList>
            <person name="Coil D.A."/>
            <person name="Jospin G."/>
            <person name="Darling A.E."/>
            <person name="Wallis C."/>
            <person name="Davis I.J."/>
            <person name="Harris S."/>
            <person name="Eisen J.A."/>
            <person name="Holcombe L.J."/>
            <person name="O'Flynn C."/>
        </authorList>
    </citation>
    <scope>NUCLEOTIDE SEQUENCE [LARGE SCALE GENOMIC DNA]</scope>
    <source>
        <strain evidence="3 4">OH2822_COT-296</strain>
    </source>
</reference>
<dbReference type="AlphaFoldDB" id="A0A3P1WU00"/>
<dbReference type="PANTHER" id="PTHR43566">
    <property type="entry name" value="CONSERVED PROTEIN"/>
    <property type="match status" value="1"/>
</dbReference>
<sequence>MGYRRRVLDDLLDELFPHLPAIAIEGAKGVGKTATARQHSRSEVQLDDPVRRQALSDHPDSIQDEPSPLLIDEWQLVPQIWDHVRRAVDVDPSGGRFLLTGSATPAPEARMHSGAGRIASFLLRPMSLAERGVSEPTVSMAALLEGGGAKISGHCSLTLPDYVEEILRSGFPGIRDLPEPARSMQLDSYLARMVDRDLPEAGVRVRRRHTLLAWLRAHAAATATDASHTAILNAATPGESDKPARQTVKIYREHLENIFVLDPLPAWIPSFSPLKRLTLASKHHLVDPALAARLVGVGAGGLLRGEGPRIQPDTGTWVGALFESLVTQSVRVHAQPIRATVSHARTKNTDHEIDLIVESDDLRVLAIEVKLAGAVADADVRHLNWLKGQLGDRVVDRVVINTGPYAYRRQDGVAVVPLGLLGP</sequence>
<organism evidence="3 4">
    <name type="scientific">Arachnia propionica</name>
    <dbReference type="NCBI Taxonomy" id="1750"/>
    <lineage>
        <taxon>Bacteria</taxon>
        <taxon>Bacillati</taxon>
        <taxon>Actinomycetota</taxon>
        <taxon>Actinomycetes</taxon>
        <taxon>Propionibacteriales</taxon>
        <taxon>Propionibacteriaceae</taxon>
        <taxon>Arachnia</taxon>
    </lineage>
</organism>
<dbReference type="OrthoDB" id="128089at2"/>
<proteinExistence type="predicted"/>
<dbReference type="Pfam" id="PF13173">
    <property type="entry name" value="AAA_14"/>
    <property type="match status" value="1"/>
</dbReference>